<gene>
    <name evidence="4" type="ORF">DKY63_28395</name>
</gene>
<evidence type="ECO:0000256" key="1">
    <source>
        <dbReference type="ARBA" id="ARBA00001946"/>
    </source>
</evidence>
<dbReference type="OrthoDB" id="9791228at2"/>
<proteinExistence type="predicted"/>
<dbReference type="SUPFAM" id="SSF55811">
    <property type="entry name" value="Nudix"/>
    <property type="match status" value="1"/>
</dbReference>
<dbReference type="PANTHER" id="PTHR43046">
    <property type="entry name" value="GDP-MANNOSE MANNOSYL HYDROLASE"/>
    <property type="match status" value="1"/>
</dbReference>
<protein>
    <submittedName>
        <fullName evidence="4">NUDIX domain-containing protein</fullName>
    </submittedName>
</protein>
<sequence length="129" mass="14282">MPEREREPKVRATIICLRNGRVLLVRKKGGQWNFPGGGIEEGEMPQEAAIRELREEAYLRGHVLHALCTIRVGNTLHYIFTINVPEGEEAEPSNEIVACKWVHRSRLTGSMLKPSAAALLAMGLPALSA</sequence>
<reference evidence="4 5" key="1">
    <citation type="submission" date="2018-05" db="EMBL/GenBank/DDBJ databases">
        <title>Whole genome sequence of Pseudomonas putida JBC17.</title>
        <authorList>
            <person name="Lee Y.H."/>
            <person name="David K."/>
        </authorList>
    </citation>
    <scope>NUCLEOTIDE SEQUENCE [LARGE SCALE GENOMIC DNA]</scope>
    <source>
        <strain evidence="4 5">JBC17</strain>
    </source>
</reference>
<dbReference type="PROSITE" id="PS51462">
    <property type="entry name" value="NUDIX"/>
    <property type="match status" value="1"/>
</dbReference>
<dbReference type="InterPro" id="IPR000086">
    <property type="entry name" value="NUDIX_hydrolase_dom"/>
</dbReference>
<evidence type="ECO:0000313" key="5">
    <source>
        <dbReference type="Proteomes" id="UP000250299"/>
    </source>
</evidence>
<dbReference type="Gene3D" id="3.90.79.10">
    <property type="entry name" value="Nucleoside Triphosphate Pyrophosphohydrolase"/>
    <property type="match status" value="1"/>
</dbReference>
<dbReference type="AlphaFoldDB" id="A0A2Z4RR86"/>
<dbReference type="InterPro" id="IPR015797">
    <property type="entry name" value="NUDIX_hydrolase-like_dom_sf"/>
</dbReference>
<accession>A0A2Z4RR86</accession>
<dbReference type="EMBL" id="CP029693">
    <property type="protein sequence ID" value="AWY43630.1"/>
    <property type="molecule type" value="Genomic_DNA"/>
</dbReference>
<dbReference type="InterPro" id="IPR020476">
    <property type="entry name" value="Nudix_hydrolase"/>
</dbReference>
<dbReference type="GO" id="GO:0016787">
    <property type="term" value="F:hydrolase activity"/>
    <property type="evidence" value="ECO:0007669"/>
    <property type="project" value="UniProtKB-KW"/>
</dbReference>
<keyword evidence="2" id="KW-0378">Hydrolase</keyword>
<evidence type="ECO:0000259" key="3">
    <source>
        <dbReference type="PROSITE" id="PS51462"/>
    </source>
</evidence>
<evidence type="ECO:0000313" key="4">
    <source>
        <dbReference type="EMBL" id="AWY43630.1"/>
    </source>
</evidence>
<feature type="domain" description="Nudix hydrolase" evidence="3">
    <location>
        <begin position="5"/>
        <end position="124"/>
    </location>
</feature>
<comment type="cofactor">
    <cofactor evidence="1">
        <name>Mg(2+)</name>
        <dbReference type="ChEBI" id="CHEBI:18420"/>
    </cofactor>
</comment>
<dbReference type="PRINTS" id="PR00502">
    <property type="entry name" value="NUDIXFAMILY"/>
</dbReference>
<organism evidence="4 5">
    <name type="scientific">Pseudomonas putida</name>
    <name type="common">Arthrobacter siderocapsulatus</name>
    <dbReference type="NCBI Taxonomy" id="303"/>
    <lineage>
        <taxon>Bacteria</taxon>
        <taxon>Pseudomonadati</taxon>
        <taxon>Pseudomonadota</taxon>
        <taxon>Gammaproteobacteria</taxon>
        <taxon>Pseudomonadales</taxon>
        <taxon>Pseudomonadaceae</taxon>
        <taxon>Pseudomonas</taxon>
    </lineage>
</organism>
<dbReference type="RefSeq" id="WP_110967160.1">
    <property type="nucleotide sequence ID" value="NZ_CP029693.1"/>
</dbReference>
<name>A0A2Z4RR86_PSEPU</name>
<dbReference type="PANTHER" id="PTHR43046:SF16">
    <property type="entry name" value="ADP-RIBOSE PYROPHOSPHATASE YJHB-RELATED"/>
    <property type="match status" value="1"/>
</dbReference>
<dbReference type="Pfam" id="PF00293">
    <property type="entry name" value="NUDIX"/>
    <property type="match status" value="1"/>
</dbReference>
<dbReference type="Proteomes" id="UP000250299">
    <property type="component" value="Chromosome"/>
</dbReference>
<evidence type="ECO:0000256" key="2">
    <source>
        <dbReference type="ARBA" id="ARBA00022801"/>
    </source>
</evidence>